<dbReference type="PROSITE" id="PS51419">
    <property type="entry name" value="RAB"/>
    <property type="match status" value="1"/>
</dbReference>
<keyword evidence="9" id="KW-0636">Prenylation</keyword>
<evidence type="ECO:0000256" key="9">
    <source>
        <dbReference type="ARBA" id="ARBA00023289"/>
    </source>
</evidence>
<evidence type="ECO:0000256" key="5">
    <source>
        <dbReference type="ARBA" id="ARBA00022927"/>
    </source>
</evidence>
<evidence type="ECO:0000256" key="11">
    <source>
        <dbReference type="SAM" id="MobiDB-lite"/>
    </source>
</evidence>
<evidence type="ECO:0000256" key="10">
    <source>
        <dbReference type="ARBA" id="ARBA00037868"/>
    </source>
</evidence>
<dbReference type="SMART" id="SM00176">
    <property type="entry name" value="RAN"/>
    <property type="match status" value="1"/>
</dbReference>
<comment type="subcellular location">
    <subcellularLocation>
        <location evidence="10">Endomembrane system</location>
        <topology evidence="10">Lipid-anchor</topology>
    </subcellularLocation>
</comment>
<sequence>MQPPCSVPSPRPLRLVRSPSDCTERKKMAAKRYKVVLLGEGRVGKTSILVRYIKNEYDDRQVSTLQASYLDKKLSVDNNNVQLSIWDTAGQERFHALGPIYYRDAGKSITFELCRGDVVCVLPSDGALLVYDITDEESFQKVKTWVKELRRIVGDDIDITIAGNKIDLHRNRKVTEADAVKYAQSVNATHFHTSAKLNKGLDDVFVDLSKRMLARGGSRSKKNKQSALIADDVPVAAPSYGPGSTTDATGRTRDGGRNTIQIVDDGRGSTGRGAATGGAAAVAGGGSNSKKGGCC</sequence>
<evidence type="ECO:0000256" key="2">
    <source>
        <dbReference type="ARBA" id="ARBA00014900"/>
    </source>
</evidence>
<dbReference type="GO" id="GO:0005525">
    <property type="term" value="F:GTP binding"/>
    <property type="evidence" value="ECO:0007669"/>
    <property type="project" value="UniProtKB-KW"/>
</dbReference>
<accession>A0A3R6WZH4</accession>
<dbReference type="FunFam" id="3.40.50.300:FF:001447">
    <property type="entry name" value="Ras-related protein Rab-1B"/>
    <property type="match status" value="1"/>
</dbReference>
<comment type="caution">
    <text evidence="12">The sequence shown here is derived from an EMBL/GenBank/DDBJ whole genome shotgun (WGS) entry which is preliminary data.</text>
</comment>
<dbReference type="VEuPathDB" id="FungiDB:H257_03785"/>
<evidence type="ECO:0000256" key="4">
    <source>
        <dbReference type="ARBA" id="ARBA00022741"/>
    </source>
</evidence>
<dbReference type="PROSITE" id="PS51420">
    <property type="entry name" value="RHO"/>
    <property type="match status" value="1"/>
</dbReference>
<evidence type="ECO:0000313" key="12">
    <source>
        <dbReference type="EMBL" id="RHY44946.1"/>
    </source>
</evidence>
<dbReference type="GO" id="GO:0032482">
    <property type="term" value="P:Rab protein signal transduction"/>
    <property type="evidence" value="ECO:0007669"/>
    <property type="project" value="InterPro"/>
</dbReference>
<dbReference type="SUPFAM" id="SSF52540">
    <property type="entry name" value="P-loop containing nucleoside triphosphate hydrolases"/>
    <property type="match status" value="1"/>
</dbReference>
<feature type="compositionally biased region" description="Low complexity" evidence="11">
    <location>
        <begin position="277"/>
        <end position="295"/>
    </location>
</feature>
<keyword evidence="4" id="KW-0547">Nucleotide-binding</keyword>
<evidence type="ECO:0000256" key="3">
    <source>
        <dbReference type="ARBA" id="ARBA00022448"/>
    </source>
</evidence>
<evidence type="ECO:0000256" key="6">
    <source>
        <dbReference type="ARBA" id="ARBA00023134"/>
    </source>
</evidence>
<evidence type="ECO:0000256" key="8">
    <source>
        <dbReference type="ARBA" id="ARBA00023288"/>
    </source>
</evidence>
<dbReference type="PRINTS" id="PR00449">
    <property type="entry name" value="RASTRNSFRMNG"/>
</dbReference>
<reference evidence="12 13" key="1">
    <citation type="submission" date="2018-08" db="EMBL/GenBank/DDBJ databases">
        <title>Aphanomyces genome sequencing and annotation.</title>
        <authorList>
            <person name="Minardi D."/>
            <person name="Oidtmann B."/>
            <person name="Van Der Giezen M."/>
            <person name="Studholme D.J."/>
        </authorList>
    </citation>
    <scope>NUCLEOTIDE SEQUENCE [LARGE SCALE GENOMIC DNA]</scope>
    <source>
        <strain evidence="12 13">Si</strain>
    </source>
</reference>
<dbReference type="SMART" id="SM00175">
    <property type="entry name" value="RAB"/>
    <property type="match status" value="1"/>
</dbReference>
<dbReference type="NCBIfam" id="TIGR00231">
    <property type="entry name" value="small_GTP"/>
    <property type="match status" value="1"/>
</dbReference>
<feature type="region of interest" description="Disordered" evidence="11">
    <location>
        <begin position="234"/>
        <end position="295"/>
    </location>
</feature>
<dbReference type="PROSITE" id="PS51421">
    <property type="entry name" value="RAS"/>
    <property type="match status" value="1"/>
</dbReference>
<evidence type="ECO:0000256" key="7">
    <source>
        <dbReference type="ARBA" id="ARBA00023136"/>
    </source>
</evidence>
<dbReference type="GO" id="GO:0003924">
    <property type="term" value="F:GTPase activity"/>
    <property type="evidence" value="ECO:0007669"/>
    <property type="project" value="InterPro"/>
</dbReference>
<keyword evidence="5" id="KW-0653">Protein transport</keyword>
<keyword evidence="8" id="KW-0449">Lipoprotein</keyword>
<dbReference type="InterPro" id="IPR001806">
    <property type="entry name" value="Small_GTPase"/>
</dbReference>
<dbReference type="AlphaFoldDB" id="A0A3R6WZH4"/>
<proteinExistence type="inferred from homology"/>
<keyword evidence="3" id="KW-0813">Transport</keyword>
<evidence type="ECO:0000313" key="13">
    <source>
        <dbReference type="Proteomes" id="UP000283543"/>
    </source>
</evidence>
<dbReference type="InterPro" id="IPR041833">
    <property type="entry name" value="Rab21"/>
</dbReference>
<dbReference type="EMBL" id="QUTB01007683">
    <property type="protein sequence ID" value="RHY44946.1"/>
    <property type="molecule type" value="Genomic_DNA"/>
</dbReference>
<dbReference type="InterPro" id="IPR027417">
    <property type="entry name" value="P-loop_NTPase"/>
</dbReference>
<comment type="similarity">
    <text evidence="1">Belongs to the small GTPase superfamily. Rab family.</text>
</comment>
<organism evidence="12 13">
    <name type="scientific">Aphanomyces astaci</name>
    <name type="common">Crayfish plague agent</name>
    <dbReference type="NCBI Taxonomy" id="112090"/>
    <lineage>
        <taxon>Eukaryota</taxon>
        <taxon>Sar</taxon>
        <taxon>Stramenopiles</taxon>
        <taxon>Oomycota</taxon>
        <taxon>Saprolegniomycetes</taxon>
        <taxon>Saprolegniales</taxon>
        <taxon>Verrucalvaceae</taxon>
        <taxon>Aphanomyces</taxon>
    </lineage>
</organism>
<keyword evidence="7" id="KW-0472">Membrane</keyword>
<dbReference type="SMART" id="SM00174">
    <property type="entry name" value="RHO"/>
    <property type="match status" value="1"/>
</dbReference>
<dbReference type="GO" id="GO:0015031">
    <property type="term" value="P:protein transport"/>
    <property type="evidence" value="ECO:0007669"/>
    <property type="project" value="UniProtKB-KW"/>
</dbReference>
<dbReference type="Proteomes" id="UP000283543">
    <property type="component" value="Unassembled WGS sequence"/>
</dbReference>
<keyword evidence="6" id="KW-0342">GTP-binding</keyword>
<dbReference type="GO" id="GO:0012505">
    <property type="term" value="C:endomembrane system"/>
    <property type="evidence" value="ECO:0007669"/>
    <property type="project" value="UniProtKB-SubCell"/>
</dbReference>
<dbReference type="SMART" id="SM00173">
    <property type="entry name" value="RAS"/>
    <property type="match status" value="1"/>
</dbReference>
<gene>
    <name evidence="12" type="ORF">DYB34_003140</name>
</gene>
<protein>
    <recommendedName>
        <fullName evidence="2">Ras-related protein Rab-21</fullName>
    </recommendedName>
</protein>
<dbReference type="Gene3D" id="3.40.50.300">
    <property type="entry name" value="P-loop containing nucleotide triphosphate hydrolases"/>
    <property type="match status" value="1"/>
</dbReference>
<dbReference type="CDD" id="cd04123">
    <property type="entry name" value="Rab21"/>
    <property type="match status" value="1"/>
</dbReference>
<dbReference type="PANTHER" id="PTHR47978">
    <property type="match status" value="1"/>
</dbReference>
<dbReference type="InterPro" id="IPR005225">
    <property type="entry name" value="Small_GTP-bd"/>
</dbReference>
<name>A0A3R6WZH4_APHAT</name>
<evidence type="ECO:0000256" key="1">
    <source>
        <dbReference type="ARBA" id="ARBA00006270"/>
    </source>
</evidence>
<dbReference type="Pfam" id="PF00071">
    <property type="entry name" value="Ras"/>
    <property type="match status" value="2"/>
</dbReference>